<evidence type="ECO:0000256" key="1">
    <source>
        <dbReference type="SAM" id="MobiDB-lite"/>
    </source>
</evidence>
<sequence length="119" mass="14104">MTEHTYVIRKPLDEEKNGRREAEAFIVEAEEYQHEMDADGRRDDWRTRKEGRVQAEIVEEHRRARKQPQRTGKSGKASYVPRGTWLFQVWDRLCCLFATLVWKVRRVRGGGVGNTEYHT</sequence>
<reference evidence="2" key="1">
    <citation type="journal article" date="2022" name="bioRxiv">
        <title>Sequencing and chromosome-scale assembly of the giantPleurodeles waltlgenome.</title>
        <authorList>
            <person name="Brown T."/>
            <person name="Elewa A."/>
            <person name="Iarovenko S."/>
            <person name="Subramanian E."/>
            <person name="Araus A.J."/>
            <person name="Petzold A."/>
            <person name="Susuki M."/>
            <person name="Suzuki K.-i.T."/>
            <person name="Hayashi T."/>
            <person name="Toyoda A."/>
            <person name="Oliveira C."/>
            <person name="Osipova E."/>
            <person name="Leigh N.D."/>
            <person name="Simon A."/>
            <person name="Yun M.H."/>
        </authorList>
    </citation>
    <scope>NUCLEOTIDE SEQUENCE</scope>
    <source>
        <strain evidence="2">20211129_DDA</strain>
        <tissue evidence="2">Liver</tissue>
    </source>
</reference>
<comment type="caution">
    <text evidence="2">The sequence shown here is derived from an EMBL/GenBank/DDBJ whole genome shotgun (WGS) entry which is preliminary data.</text>
</comment>
<protein>
    <submittedName>
        <fullName evidence="2">Uncharacterized protein</fullName>
    </submittedName>
</protein>
<name>A0AAV7MZX7_PLEWA</name>
<evidence type="ECO:0000313" key="3">
    <source>
        <dbReference type="Proteomes" id="UP001066276"/>
    </source>
</evidence>
<dbReference type="EMBL" id="JANPWB010000013">
    <property type="protein sequence ID" value="KAJ1106498.1"/>
    <property type="molecule type" value="Genomic_DNA"/>
</dbReference>
<gene>
    <name evidence="2" type="ORF">NDU88_003899</name>
</gene>
<dbReference type="AlphaFoldDB" id="A0AAV7MZX7"/>
<keyword evidence="3" id="KW-1185">Reference proteome</keyword>
<feature type="region of interest" description="Disordered" evidence="1">
    <location>
        <begin position="57"/>
        <end position="78"/>
    </location>
</feature>
<proteinExistence type="predicted"/>
<evidence type="ECO:0000313" key="2">
    <source>
        <dbReference type="EMBL" id="KAJ1106498.1"/>
    </source>
</evidence>
<dbReference type="Proteomes" id="UP001066276">
    <property type="component" value="Chromosome 9"/>
</dbReference>
<organism evidence="2 3">
    <name type="scientific">Pleurodeles waltl</name>
    <name type="common">Iberian ribbed newt</name>
    <dbReference type="NCBI Taxonomy" id="8319"/>
    <lineage>
        <taxon>Eukaryota</taxon>
        <taxon>Metazoa</taxon>
        <taxon>Chordata</taxon>
        <taxon>Craniata</taxon>
        <taxon>Vertebrata</taxon>
        <taxon>Euteleostomi</taxon>
        <taxon>Amphibia</taxon>
        <taxon>Batrachia</taxon>
        <taxon>Caudata</taxon>
        <taxon>Salamandroidea</taxon>
        <taxon>Salamandridae</taxon>
        <taxon>Pleurodelinae</taxon>
        <taxon>Pleurodeles</taxon>
    </lineage>
</organism>
<accession>A0AAV7MZX7</accession>